<evidence type="ECO:0000313" key="2">
    <source>
        <dbReference type="EMBL" id="RFU37156.1"/>
    </source>
</evidence>
<name>A0A372JBD0_9ACTN</name>
<gene>
    <name evidence="2" type="ORF">DZF91_34370</name>
</gene>
<keyword evidence="1" id="KW-0812">Transmembrane</keyword>
<comment type="caution">
    <text evidence="2">The sequence shown here is derived from an EMBL/GenBank/DDBJ whole genome shotgun (WGS) entry which is preliminary data.</text>
</comment>
<reference evidence="2 3" key="1">
    <citation type="submission" date="2018-08" db="EMBL/GenBank/DDBJ databases">
        <title>Actinomadura jelena sp. nov., a novel Actinomycete isolated from soil in Chad.</title>
        <authorList>
            <person name="Shi L."/>
        </authorList>
    </citation>
    <scope>NUCLEOTIDE SEQUENCE [LARGE SCALE GENOMIC DNA]</scope>
    <source>
        <strain evidence="2 3">NEAU-G17</strain>
    </source>
</reference>
<keyword evidence="3" id="KW-1185">Reference proteome</keyword>
<feature type="transmembrane region" description="Helical" evidence="1">
    <location>
        <begin position="92"/>
        <end position="111"/>
    </location>
</feature>
<sequence length="155" mass="15799">MTGQAGRALALWSARRWAVALAAAGASALAVGVPTDVVPNPLFGRSVPVQWWNYPILALTAVLGGLVIASYAGRRRSPQGGDAARRLGPLGLMSLLAVGCPTCNKLVLVLVGSSGALTVWAPLQPWLGALSVVLLAVATVRRLSGEVVCPAPSGV</sequence>
<dbReference type="Proteomes" id="UP000261811">
    <property type="component" value="Unassembled WGS sequence"/>
</dbReference>
<dbReference type="AlphaFoldDB" id="A0A372JBD0"/>
<keyword evidence="1" id="KW-1133">Transmembrane helix</keyword>
<feature type="transmembrane region" description="Helical" evidence="1">
    <location>
        <begin position="123"/>
        <end position="140"/>
    </location>
</feature>
<evidence type="ECO:0000313" key="3">
    <source>
        <dbReference type="Proteomes" id="UP000261811"/>
    </source>
</evidence>
<organism evidence="2 3">
    <name type="scientific">Actinomadura logoneensis</name>
    <dbReference type="NCBI Taxonomy" id="2293572"/>
    <lineage>
        <taxon>Bacteria</taxon>
        <taxon>Bacillati</taxon>
        <taxon>Actinomycetota</taxon>
        <taxon>Actinomycetes</taxon>
        <taxon>Streptosporangiales</taxon>
        <taxon>Thermomonosporaceae</taxon>
        <taxon>Actinomadura</taxon>
    </lineage>
</organism>
<evidence type="ECO:0000256" key="1">
    <source>
        <dbReference type="SAM" id="Phobius"/>
    </source>
</evidence>
<feature type="transmembrane region" description="Helical" evidence="1">
    <location>
        <begin position="54"/>
        <end position="72"/>
    </location>
</feature>
<dbReference type="EMBL" id="QURH01001002">
    <property type="protein sequence ID" value="RFU37156.1"/>
    <property type="molecule type" value="Genomic_DNA"/>
</dbReference>
<keyword evidence="1" id="KW-0472">Membrane</keyword>
<proteinExistence type="predicted"/>
<accession>A0A372JBD0</accession>
<dbReference type="OrthoDB" id="166777at2"/>
<protein>
    <submittedName>
        <fullName evidence="2">Uncharacterized protein</fullName>
    </submittedName>
</protein>